<protein>
    <submittedName>
        <fullName evidence="2">Por secretion system C-terminal sorting domain-containing protein</fullName>
    </submittedName>
</protein>
<gene>
    <name evidence="2" type="ORF">SAMN06265379_10212</name>
</gene>
<evidence type="ECO:0000259" key="1">
    <source>
        <dbReference type="Pfam" id="PF18962"/>
    </source>
</evidence>
<dbReference type="Proteomes" id="UP000319040">
    <property type="component" value="Unassembled WGS sequence"/>
</dbReference>
<dbReference type="EMBL" id="FXTB01000002">
    <property type="protein sequence ID" value="SMO49629.1"/>
    <property type="molecule type" value="Genomic_DNA"/>
</dbReference>
<organism evidence="2 3">
    <name type="scientific">Saccharicrinis carchari</name>
    <dbReference type="NCBI Taxonomy" id="1168039"/>
    <lineage>
        <taxon>Bacteria</taxon>
        <taxon>Pseudomonadati</taxon>
        <taxon>Bacteroidota</taxon>
        <taxon>Bacteroidia</taxon>
        <taxon>Marinilabiliales</taxon>
        <taxon>Marinilabiliaceae</taxon>
        <taxon>Saccharicrinis</taxon>
    </lineage>
</organism>
<dbReference type="Pfam" id="PF18962">
    <property type="entry name" value="Por_Secre_tail"/>
    <property type="match status" value="1"/>
</dbReference>
<dbReference type="AlphaFoldDB" id="A0A521BR93"/>
<evidence type="ECO:0000313" key="2">
    <source>
        <dbReference type="EMBL" id="SMO49629.1"/>
    </source>
</evidence>
<name>A0A521BR93_SACCC</name>
<evidence type="ECO:0000313" key="3">
    <source>
        <dbReference type="Proteomes" id="UP000319040"/>
    </source>
</evidence>
<keyword evidence="3" id="KW-1185">Reference proteome</keyword>
<dbReference type="NCBIfam" id="TIGR04183">
    <property type="entry name" value="Por_Secre_tail"/>
    <property type="match status" value="1"/>
</dbReference>
<dbReference type="InterPro" id="IPR026444">
    <property type="entry name" value="Secre_tail"/>
</dbReference>
<accession>A0A521BR93</accession>
<feature type="domain" description="Secretion system C-terminal sorting" evidence="1">
    <location>
        <begin position="463"/>
        <end position="533"/>
    </location>
</feature>
<dbReference type="InterPro" id="IPR030916">
    <property type="entry name" value="ELWxxDGT_rpt"/>
</dbReference>
<dbReference type="NCBIfam" id="TIGR04534">
    <property type="entry name" value="ELWxxDGT_rpt"/>
    <property type="match status" value="1"/>
</dbReference>
<reference evidence="2 3" key="1">
    <citation type="submission" date="2017-05" db="EMBL/GenBank/DDBJ databases">
        <authorList>
            <person name="Varghese N."/>
            <person name="Submissions S."/>
        </authorList>
    </citation>
    <scope>NUCLEOTIDE SEQUENCE [LARGE SCALE GENOMIC DNA]</scope>
    <source>
        <strain evidence="2 3">DSM 27040</strain>
    </source>
</reference>
<dbReference type="RefSeq" id="WP_142532338.1">
    <property type="nucleotide sequence ID" value="NZ_FXTB01000002.1"/>
</dbReference>
<proteinExistence type="predicted"/>
<dbReference type="OrthoDB" id="1489153at2"/>
<sequence>MKKILAFSIVFFGFFVLGSAQLPERVSPGLTFEVRGQSIAVIDTILYFPGHTGDWDSELWRSDGTEAGTYEVLDLNPSGRAYPHNFVVINDRLFFMADSMSVKEQLFISDGTEAGTEWIADVDDAGMELHHMLTASGDLLYYRTYRPGIYTELWASDGTSAGTGVVINICEEGSSFPHELTDFNGTLIFATVSCGFTWRGLNRTDGTAANTLKISDGYAAGLKTFGDTLYFRATFEDYGSELARSTGIPGSVEMIQDINPGAGGSDLYHLTQVGTKIFFRASHVDYGAELFVYNQNTGVVNLVKDIWPGSSGSSFPDALISYQGKLIFQAHDGVYGQELWISDGTEEGTKMLKNINVEPGGIPYGHSYPRRFYEAAGLLFFSADDGINGTELWQTDGTEEGTVMVHNIGYKYNSSYPGGFTEINGYLYFHAHYNYNSRLYKLKLPDIPVSVKQEPTETPAFEIYPNPAAEELTVKSQLNQSFRYRITDIRGKEVMNGFNKESREYKIDISDLNPGIYFITLENGISRMTNKFVKK</sequence>